<reference evidence="2 3" key="1">
    <citation type="submission" date="2019-02" db="EMBL/GenBank/DDBJ databases">
        <authorList>
            <person name="Khodamoradi S."/>
            <person name="Hahnke R.L."/>
            <person name="Kaempfer P."/>
            <person name="Schumann P."/>
            <person name="Rohde M."/>
            <person name="Steinert M."/>
            <person name="Luzhetskyy A."/>
            <person name="Wink J."/>
            <person name="Ruckert C."/>
        </authorList>
    </citation>
    <scope>NUCLEOTIDE SEQUENCE [LARGE SCALE GENOMIC DNA]</scope>
    <source>
        <strain evidence="2 3">M2</strain>
    </source>
</reference>
<name>A0A4V0ZJ30_9ACTN</name>
<sequence precursor="true">MRLMDLLRSRVTMVVLAAAVTVGMVATGAVGLFNALSAPDPAAAPGRNAPPGSVSSPAPAPKMKALGDAPEGASYTDFGEQCPDVECVRIVGITTEDGESDGGQGRGSGDDASKKAVDKVFNHLLEQGWGRVLPDNSANPDEVPLGESYLTDGQVLITTTPVDSPDATAGLMMMHAQQPGS</sequence>
<proteinExistence type="predicted"/>
<evidence type="ECO:0000313" key="2">
    <source>
        <dbReference type="EMBL" id="QBI52052.1"/>
    </source>
</evidence>
<organism evidence="2 3">
    <name type="scientific">Streptomonospora litoralis</name>
    <dbReference type="NCBI Taxonomy" id="2498135"/>
    <lineage>
        <taxon>Bacteria</taxon>
        <taxon>Bacillati</taxon>
        <taxon>Actinomycetota</taxon>
        <taxon>Actinomycetes</taxon>
        <taxon>Streptosporangiales</taxon>
        <taxon>Nocardiopsidaceae</taxon>
        <taxon>Streptomonospora</taxon>
    </lineage>
</organism>
<dbReference type="Proteomes" id="UP000292235">
    <property type="component" value="Chromosome"/>
</dbReference>
<dbReference type="EMBL" id="CP036455">
    <property type="protein sequence ID" value="QBI52052.1"/>
    <property type="molecule type" value="Genomic_DNA"/>
</dbReference>
<gene>
    <name evidence="2" type="ORF">EKD16_01175</name>
</gene>
<feature type="compositionally biased region" description="Low complexity" evidence="1">
    <location>
        <begin position="43"/>
        <end position="57"/>
    </location>
</feature>
<feature type="region of interest" description="Disordered" evidence="1">
    <location>
        <begin position="43"/>
        <end position="78"/>
    </location>
</feature>
<accession>A0A4V0ZJ30</accession>
<evidence type="ECO:0000313" key="3">
    <source>
        <dbReference type="Proteomes" id="UP000292235"/>
    </source>
</evidence>
<feature type="region of interest" description="Disordered" evidence="1">
    <location>
        <begin position="94"/>
        <end position="113"/>
    </location>
</feature>
<keyword evidence="3" id="KW-1185">Reference proteome</keyword>
<protein>
    <submittedName>
        <fullName evidence="2">Uncharacterized protein</fullName>
    </submittedName>
</protein>
<dbReference type="KEGG" id="strr:EKD16_01175"/>
<evidence type="ECO:0000256" key="1">
    <source>
        <dbReference type="SAM" id="MobiDB-lite"/>
    </source>
</evidence>
<dbReference type="AlphaFoldDB" id="A0A4V0ZJ30"/>